<reference evidence="4" key="1">
    <citation type="submission" date="2021-03" db="EMBL/GenBank/DDBJ databases">
        <title>Draft genome sequence of rust myrtle Austropuccinia psidii MF-1, a brazilian biotype.</title>
        <authorList>
            <person name="Quecine M.C."/>
            <person name="Pachon D.M.R."/>
            <person name="Bonatelli M.L."/>
            <person name="Correr F.H."/>
            <person name="Franceschini L.M."/>
            <person name="Leite T.F."/>
            <person name="Margarido G.R.A."/>
            <person name="Almeida C.A."/>
            <person name="Ferrarezi J.A."/>
            <person name="Labate C.A."/>
        </authorList>
    </citation>
    <scope>NUCLEOTIDE SEQUENCE</scope>
    <source>
        <strain evidence="4">MF-1</strain>
    </source>
</reference>
<evidence type="ECO:0000313" key="4">
    <source>
        <dbReference type="EMBL" id="MBW0535806.1"/>
    </source>
</evidence>
<dbReference type="InterPro" id="IPR001878">
    <property type="entry name" value="Znf_CCHC"/>
</dbReference>
<comment type="caution">
    <text evidence="4">The sequence shown here is derived from an EMBL/GenBank/DDBJ whole genome shotgun (WGS) entry which is preliminary data.</text>
</comment>
<accession>A0A9Q3FER5</accession>
<keyword evidence="5" id="KW-1185">Reference proteome</keyword>
<dbReference type="Pfam" id="PF00098">
    <property type="entry name" value="zf-CCHC"/>
    <property type="match status" value="1"/>
</dbReference>
<dbReference type="Proteomes" id="UP000765509">
    <property type="component" value="Unassembled WGS sequence"/>
</dbReference>
<protein>
    <recommendedName>
        <fullName evidence="3">CCHC-type domain-containing protein</fullName>
    </recommendedName>
</protein>
<dbReference type="GO" id="GO:0003676">
    <property type="term" value="F:nucleic acid binding"/>
    <property type="evidence" value="ECO:0007669"/>
    <property type="project" value="InterPro"/>
</dbReference>
<gene>
    <name evidence="4" type="ORF">O181_075521</name>
</gene>
<organism evidence="4 5">
    <name type="scientific">Austropuccinia psidii MF-1</name>
    <dbReference type="NCBI Taxonomy" id="1389203"/>
    <lineage>
        <taxon>Eukaryota</taxon>
        <taxon>Fungi</taxon>
        <taxon>Dikarya</taxon>
        <taxon>Basidiomycota</taxon>
        <taxon>Pucciniomycotina</taxon>
        <taxon>Pucciniomycetes</taxon>
        <taxon>Pucciniales</taxon>
        <taxon>Sphaerophragmiaceae</taxon>
        <taxon>Austropuccinia</taxon>
    </lineage>
</organism>
<dbReference type="InterPro" id="IPR036875">
    <property type="entry name" value="Znf_CCHC_sf"/>
</dbReference>
<evidence type="ECO:0000259" key="3">
    <source>
        <dbReference type="Pfam" id="PF00098"/>
    </source>
</evidence>
<dbReference type="OrthoDB" id="2518964at2759"/>
<evidence type="ECO:0000256" key="2">
    <source>
        <dbReference type="SAM" id="MobiDB-lite"/>
    </source>
</evidence>
<sequence length="341" mass="38450">MNKPEPSTSGNMEMDLLLRADKQAEIFHRFSQLAKRIRPRLTYGGVNFNSWSKNLCNAWKMYYNGDADYFEEDADDGNHLRNLVAISFIENSTDHNVFDSITSPMRNLNARQIYQAIKRRFNKPSWSSIVHHARTIFNVTDQLDNIDQYAISVHNAIARIEHQIGKLNSENIATFAIYFSVPSLCDHITAALNTRLATNPHLKIHTNDLLDMIRQINTASPSFNHSTNLARINASFPGKKPKPDGAKPRLTSEPRKTPTSNNDTGKKKKTFDPSRPCYYCGELGHWSPTFPIKIKANNARIQFKERSADVAGFDATPSIETIEALLDSGATHSVSELDESV</sequence>
<feature type="region of interest" description="Disordered" evidence="2">
    <location>
        <begin position="233"/>
        <end position="269"/>
    </location>
</feature>
<keyword evidence="1" id="KW-0507">mRNA processing</keyword>
<name>A0A9Q3FER5_9BASI</name>
<dbReference type="AlphaFoldDB" id="A0A9Q3FER5"/>
<dbReference type="GO" id="GO:0008270">
    <property type="term" value="F:zinc ion binding"/>
    <property type="evidence" value="ECO:0007669"/>
    <property type="project" value="InterPro"/>
</dbReference>
<feature type="compositionally biased region" description="Basic and acidic residues" evidence="2">
    <location>
        <begin position="241"/>
        <end position="256"/>
    </location>
</feature>
<feature type="domain" description="CCHC-type" evidence="3">
    <location>
        <begin position="275"/>
        <end position="287"/>
    </location>
</feature>
<evidence type="ECO:0000256" key="1">
    <source>
        <dbReference type="ARBA" id="ARBA00022664"/>
    </source>
</evidence>
<proteinExistence type="predicted"/>
<dbReference type="SUPFAM" id="SSF57756">
    <property type="entry name" value="Retrovirus zinc finger-like domains"/>
    <property type="match status" value="1"/>
</dbReference>
<dbReference type="EMBL" id="AVOT02040566">
    <property type="protein sequence ID" value="MBW0535806.1"/>
    <property type="molecule type" value="Genomic_DNA"/>
</dbReference>
<evidence type="ECO:0000313" key="5">
    <source>
        <dbReference type="Proteomes" id="UP000765509"/>
    </source>
</evidence>
<dbReference type="GO" id="GO:0006397">
    <property type="term" value="P:mRNA processing"/>
    <property type="evidence" value="ECO:0007669"/>
    <property type="project" value="UniProtKB-KW"/>
</dbReference>